<keyword evidence="2" id="KW-1185">Reference proteome</keyword>
<protein>
    <submittedName>
        <fullName evidence="1">Uncharacterized protein</fullName>
    </submittedName>
</protein>
<sequence length="131" mass="14517">MALNISAIDGLQFATLSHDLIASAIDQIESKGGLIVSADLLFEGKHKIGWWNGQDSLTIDKYQLEELIKLLSQNGIRIAQGIPSGATRLRIKLEKMTRYTPLTYKTASFGETLYEGENKGKRTSRNGYSLL</sequence>
<dbReference type="AlphaFoldDB" id="A0A0H5DN86"/>
<organism evidence="1 2">
    <name type="scientific">Estrella lausannensis</name>
    <dbReference type="NCBI Taxonomy" id="483423"/>
    <lineage>
        <taxon>Bacteria</taxon>
        <taxon>Pseudomonadati</taxon>
        <taxon>Chlamydiota</taxon>
        <taxon>Chlamydiia</taxon>
        <taxon>Parachlamydiales</taxon>
        <taxon>Candidatus Criblamydiaceae</taxon>
        <taxon>Estrella</taxon>
    </lineage>
</organism>
<evidence type="ECO:0000313" key="1">
    <source>
        <dbReference type="EMBL" id="CRX37741.1"/>
    </source>
</evidence>
<name>A0A0H5DN86_9BACT</name>
<evidence type="ECO:0000313" key="2">
    <source>
        <dbReference type="Proteomes" id="UP000220251"/>
    </source>
</evidence>
<reference evidence="2" key="1">
    <citation type="submission" date="2015-06" db="EMBL/GenBank/DDBJ databases">
        <authorList>
            <person name="Bertelli C."/>
        </authorList>
    </citation>
    <scope>NUCLEOTIDE SEQUENCE [LARGE SCALE GENOMIC DNA]</scope>
    <source>
        <strain evidence="2">CRIB-30</strain>
    </source>
</reference>
<proteinExistence type="predicted"/>
<accession>A0A0H5DN86</accession>
<dbReference type="RefSeq" id="WP_098037600.1">
    <property type="nucleotide sequence ID" value="NZ_CWGJ01000006.1"/>
</dbReference>
<gene>
    <name evidence="1" type="ORF">ELAC_0380</name>
</gene>
<dbReference type="EMBL" id="CWGJ01000006">
    <property type="protein sequence ID" value="CRX37741.1"/>
    <property type="molecule type" value="Genomic_DNA"/>
</dbReference>
<dbReference type="Proteomes" id="UP000220251">
    <property type="component" value="Unassembled WGS sequence"/>
</dbReference>